<protein>
    <recommendedName>
        <fullName evidence="3">Transposase, Mutator family</fullName>
    </recommendedName>
</protein>
<evidence type="ECO:0000313" key="1">
    <source>
        <dbReference type="EMBL" id="SDA92806.1"/>
    </source>
</evidence>
<organism evidence="1 2">
    <name type="scientific">Mesorhizobium qingshengii</name>
    <dbReference type="NCBI Taxonomy" id="1165689"/>
    <lineage>
        <taxon>Bacteria</taxon>
        <taxon>Pseudomonadati</taxon>
        <taxon>Pseudomonadota</taxon>
        <taxon>Alphaproteobacteria</taxon>
        <taxon>Hyphomicrobiales</taxon>
        <taxon>Phyllobacteriaceae</taxon>
        <taxon>Mesorhizobium</taxon>
    </lineage>
</organism>
<feature type="non-terminal residue" evidence="1">
    <location>
        <position position="57"/>
    </location>
</feature>
<proteinExistence type="predicted"/>
<evidence type="ECO:0008006" key="3">
    <source>
        <dbReference type="Google" id="ProtNLM"/>
    </source>
</evidence>
<dbReference type="EMBL" id="FMXM01000017">
    <property type="protein sequence ID" value="SDA92806.1"/>
    <property type="molecule type" value="Genomic_DNA"/>
</dbReference>
<dbReference type="AlphaFoldDB" id="A0A1G5ZE24"/>
<reference evidence="1 2" key="1">
    <citation type="submission" date="2016-10" db="EMBL/GenBank/DDBJ databases">
        <authorList>
            <person name="de Groot N.N."/>
        </authorList>
    </citation>
    <scope>NUCLEOTIDE SEQUENCE [LARGE SCALE GENOMIC DNA]</scope>
    <source>
        <strain evidence="1 2">CGMCC 1.12097</strain>
    </source>
</reference>
<dbReference type="Proteomes" id="UP000198588">
    <property type="component" value="Unassembled WGS sequence"/>
</dbReference>
<name>A0A1G5ZE24_9HYPH</name>
<dbReference type="STRING" id="1165689.SAMN02927914_04830"/>
<evidence type="ECO:0000313" key="2">
    <source>
        <dbReference type="Proteomes" id="UP000198588"/>
    </source>
</evidence>
<accession>A0A1G5ZE24</accession>
<sequence length="57" mass="6522">MNETINIVRLRQPDEIDDPLTDVLRTGARKLLAQAIEMEAEAFLAEMRDLKLPDGRE</sequence>
<gene>
    <name evidence="1" type="ORF">SAMN02927914_04830</name>
</gene>